<gene>
    <name evidence="1" type="ORF">QU38_00725</name>
</gene>
<protein>
    <submittedName>
        <fullName evidence="1">Uncharacterized protein</fullName>
    </submittedName>
</protein>
<dbReference type="AlphaFoldDB" id="A0AA40JQP4"/>
<name>A0AA40JQP4_STAAU</name>
<reference evidence="1 2" key="1">
    <citation type="submission" date="2015-01" db="EMBL/GenBank/DDBJ databases">
        <title>Characterization of Swiss Staphylococcus aureus strains involved in food poisoning.</title>
        <authorList>
            <person name="Crovadore J."/>
            <person name="Chablais R."/>
            <person name="Tonacini J."/>
            <person name="Schnyder B."/>
            <person name="Lefort F."/>
        </authorList>
    </citation>
    <scope>NUCLEOTIDE SEQUENCE [LARGE SCALE GENOMIC DNA]</scope>
    <source>
        <strain evidence="1 2">SA-120</strain>
    </source>
</reference>
<dbReference type="EMBL" id="JXIG01000162">
    <property type="protein sequence ID" value="KIU01615.1"/>
    <property type="molecule type" value="Genomic_DNA"/>
</dbReference>
<dbReference type="Proteomes" id="UP000032274">
    <property type="component" value="Unassembled WGS sequence"/>
</dbReference>
<comment type="caution">
    <text evidence="1">The sequence shown here is derived from an EMBL/GenBank/DDBJ whole genome shotgun (WGS) entry which is preliminary data.</text>
</comment>
<sequence length="135" mass="15003">GIMRRLALQIVIARFVPRLDLRFQIVEDIVAPVGAHGQNRMAFAIHLAHDGDQQRADGQAALHQHPALEQHVVFAVADIADLVGIAPIFLDAVDFHVRGRLDIRVDLGVDLNQLRPDFWRQGHRRVADAADAAFV</sequence>
<feature type="non-terminal residue" evidence="1">
    <location>
        <position position="135"/>
    </location>
</feature>
<accession>A0AA40JQP4</accession>
<proteinExistence type="predicted"/>
<organism evidence="1 2">
    <name type="scientific">Staphylococcus aureus</name>
    <dbReference type="NCBI Taxonomy" id="1280"/>
    <lineage>
        <taxon>Bacteria</taxon>
        <taxon>Bacillati</taxon>
        <taxon>Bacillota</taxon>
        <taxon>Bacilli</taxon>
        <taxon>Bacillales</taxon>
        <taxon>Staphylococcaceae</taxon>
        <taxon>Staphylococcus</taxon>
    </lineage>
</organism>
<feature type="non-terminal residue" evidence="1">
    <location>
        <position position="1"/>
    </location>
</feature>
<evidence type="ECO:0000313" key="1">
    <source>
        <dbReference type="EMBL" id="KIU01615.1"/>
    </source>
</evidence>
<evidence type="ECO:0000313" key="2">
    <source>
        <dbReference type="Proteomes" id="UP000032274"/>
    </source>
</evidence>